<dbReference type="EMBL" id="JACVVK020000018">
    <property type="protein sequence ID" value="KAK7503759.1"/>
    <property type="molecule type" value="Genomic_DNA"/>
</dbReference>
<dbReference type="AlphaFoldDB" id="A0ABD0LW00"/>
<dbReference type="Proteomes" id="UP001519460">
    <property type="component" value="Unassembled WGS sequence"/>
</dbReference>
<feature type="region of interest" description="Disordered" evidence="1">
    <location>
        <begin position="1"/>
        <end position="26"/>
    </location>
</feature>
<name>A0ABD0LW00_9CAEN</name>
<proteinExistence type="predicted"/>
<sequence>MVHEVLYDRSEQQKDPQSPPTELRNGHVKLFVHSSNRTSIEPERLTRRLLQRSLTRYVSYSICPLQDVSVTGVNTVLDFFHKWPPVLTSPDQTLTASWSPVSISGLLSPAQ</sequence>
<organism evidence="2 3">
    <name type="scientific">Batillaria attramentaria</name>
    <dbReference type="NCBI Taxonomy" id="370345"/>
    <lineage>
        <taxon>Eukaryota</taxon>
        <taxon>Metazoa</taxon>
        <taxon>Spiralia</taxon>
        <taxon>Lophotrochozoa</taxon>
        <taxon>Mollusca</taxon>
        <taxon>Gastropoda</taxon>
        <taxon>Caenogastropoda</taxon>
        <taxon>Sorbeoconcha</taxon>
        <taxon>Cerithioidea</taxon>
        <taxon>Batillariidae</taxon>
        <taxon>Batillaria</taxon>
    </lineage>
</organism>
<feature type="compositionally biased region" description="Basic and acidic residues" evidence="1">
    <location>
        <begin position="1"/>
        <end position="14"/>
    </location>
</feature>
<accession>A0ABD0LW00</accession>
<gene>
    <name evidence="2" type="ORF">BaRGS_00004882</name>
</gene>
<evidence type="ECO:0000313" key="3">
    <source>
        <dbReference type="Proteomes" id="UP001519460"/>
    </source>
</evidence>
<protein>
    <submittedName>
        <fullName evidence="2">Uncharacterized protein</fullName>
    </submittedName>
</protein>
<keyword evidence="3" id="KW-1185">Reference proteome</keyword>
<reference evidence="2 3" key="1">
    <citation type="journal article" date="2023" name="Sci. Data">
        <title>Genome assembly of the Korean intertidal mud-creeper Batillaria attramentaria.</title>
        <authorList>
            <person name="Patra A.K."/>
            <person name="Ho P.T."/>
            <person name="Jun S."/>
            <person name="Lee S.J."/>
            <person name="Kim Y."/>
            <person name="Won Y.J."/>
        </authorList>
    </citation>
    <scope>NUCLEOTIDE SEQUENCE [LARGE SCALE GENOMIC DNA]</scope>
    <source>
        <strain evidence="2">Wonlab-2016</strain>
    </source>
</reference>
<evidence type="ECO:0000256" key="1">
    <source>
        <dbReference type="SAM" id="MobiDB-lite"/>
    </source>
</evidence>
<comment type="caution">
    <text evidence="2">The sequence shown here is derived from an EMBL/GenBank/DDBJ whole genome shotgun (WGS) entry which is preliminary data.</text>
</comment>
<evidence type="ECO:0000313" key="2">
    <source>
        <dbReference type="EMBL" id="KAK7503759.1"/>
    </source>
</evidence>